<dbReference type="SUPFAM" id="SSF82649">
    <property type="entry name" value="SufE/NifU"/>
    <property type="match status" value="1"/>
</dbReference>
<dbReference type="Gene3D" id="3.90.1010.10">
    <property type="match status" value="1"/>
</dbReference>
<protein>
    <recommendedName>
        <fullName evidence="1">NIF system FeS cluster assembly NifU N-terminal domain-containing protein</fullName>
    </recommendedName>
</protein>
<keyword evidence="3" id="KW-1185">Reference proteome</keyword>
<evidence type="ECO:0000313" key="2">
    <source>
        <dbReference type="EMBL" id="MCP1675075.1"/>
    </source>
</evidence>
<dbReference type="GO" id="GO:0005506">
    <property type="term" value="F:iron ion binding"/>
    <property type="evidence" value="ECO:0007669"/>
    <property type="project" value="InterPro"/>
</dbReference>
<dbReference type="EMBL" id="JALJXV010000005">
    <property type="protein sequence ID" value="MCP1675075.1"/>
    <property type="molecule type" value="Genomic_DNA"/>
</dbReference>
<reference evidence="2" key="1">
    <citation type="submission" date="2022-03" db="EMBL/GenBank/DDBJ databases">
        <title>Genomic Encyclopedia of Type Strains, Phase III (KMG-III): the genomes of soil and plant-associated and newly described type strains.</title>
        <authorList>
            <person name="Whitman W."/>
        </authorList>
    </citation>
    <scope>NUCLEOTIDE SEQUENCE</scope>
    <source>
        <strain evidence="2">ANL 6-2</strain>
    </source>
</reference>
<dbReference type="Proteomes" id="UP001205843">
    <property type="component" value="Unassembled WGS sequence"/>
</dbReference>
<dbReference type="GO" id="GO:0016226">
    <property type="term" value="P:iron-sulfur cluster assembly"/>
    <property type="evidence" value="ECO:0007669"/>
    <property type="project" value="InterPro"/>
</dbReference>
<comment type="caution">
    <text evidence="2">The sequence shown here is derived from an EMBL/GenBank/DDBJ whole genome shotgun (WGS) entry which is preliminary data.</text>
</comment>
<accession>A0AAE3G3D7</accession>
<organism evidence="2 3">
    <name type="scientific">Natronocella acetinitrilica</name>
    <dbReference type="NCBI Taxonomy" id="414046"/>
    <lineage>
        <taxon>Bacteria</taxon>
        <taxon>Pseudomonadati</taxon>
        <taxon>Pseudomonadota</taxon>
        <taxon>Gammaproteobacteria</taxon>
        <taxon>Chromatiales</taxon>
        <taxon>Ectothiorhodospiraceae</taxon>
        <taxon>Natronocella</taxon>
    </lineage>
</organism>
<gene>
    <name evidence="2" type="ORF">J2T57_002223</name>
</gene>
<dbReference type="RefSeq" id="WP_253477975.1">
    <property type="nucleotide sequence ID" value="NZ_JALJXV010000005.1"/>
</dbReference>
<dbReference type="AlphaFoldDB" id="A0AAE3G3D7"/>
<dbReference type="InterPro" id="IPR002871">
    <property type="entry name" value="NIF_FeS_clus_asmbl_NifU_N"/>
</dbReference>
<sequence>MNTTTGSPMHCCGVAIKPTSVSACFERGRSRMRQPLPGIPGETVNDHRGLQAAFAVRVVDNRILEIGFRATTCITLIAYCERLRELIQGSLLEDARRLDSTDLINALPGVPAYRQNTAVLALFALRAALLSAEGSATPTDNAGATA</sequence>
<dbReference type="Pfam" id="PF01592">
    <property type="entry name" value="NifU_N"/>
    <property type="match status" value="1"/>
</dbReference>
<evidence type="ECO:0000259" key="1">
    <source>
        <dbReference type="Pfam" id="PF01592"/>
    </source>
</evidence>
<evidence type="ECO:0000313" key="3">
    <source>
        <dbReference type="Proteomes" id="UP001205843"/>
    </source>
</evidence>
<proteinExistence type="predicted"/>
<dbReference type="GO" id="GO:0051536">
    <property type="term" value="F:iron-sulfur cluster binding"/>
    <property type="evidence" value="ECO:0007669"/>
    <property type="project" value="InterPro"/>
</dbReference>
<name>A0AAE3G3D7_9GAMM</name>
<feature type="domain" description="NIF system FeS cluster assembly NifU N-terminal" evidence="1">
    <location>
        <begin position="41"/>
        <end position="130"/>
    </location>
</feature>